<dbReference type="Proteomes" id="UP000442695">
    <property type="component" value="Unassembled WGS sequence"/>
</dbReference>
<dbReference type="Pfam" id="PF12770">
    <property type="entry name" value="CHAT"/>
    <property type="match status" value="1"/>
</dbReference>
<reference evidence="2 3" key="1">
    <citation type="submission" date="2019-12" db="EMBL/GenBank/DDBJ databases">
        <authorList>
            <person name="Woiski C."/>
        </authorList>
    </citation>
    <scope>NUCLEOTIDE SEQUENCE [LARGE SCALE GENOMIC DNA]</scope>
    <source>
        <strain evidence="2 3">BOE100</strain>
    </source>
</reference>
<evidence type="ECO:0000313" key="2">
    <source>
        <dbReference type="EMBL" id="KAF0251227.1"/>
    </source>
</evidence>
<dbReference type="InterPro" id="IPR024983">
    <property type="entry name" value="CHAT_dom"/>
</dbReference>
<protein>
    <submittedName>
        <fullName evidence="2">CHAT domain-containing protein</fullName>
    </submittedName>
</protein>
<accession>A0A7V8EBS3</accession>
<evidence type="ECO:0000259" key="1">
    <source>
        <dbReference type="Pfam" id="PF12770"/>
    </source>
</evidence>
<gene>
    <name evidence="2" type="ORF">GN299_29795</name>
</gene>
<evidence type="ECO:0000313" key="3">
    <source>
        <dbReference type="Proteomes" id="UP000442695"/>
    </source>
</evidence>
<dbReference type="AlphaFoldDB" id="A0A7V8EBS3"/>
<sequence>MLAVAATAPFDTAEVFFDQETLISHRASGAQRKVIALGHQLIHTIPEICKNEFCIIITPFAHAQSIINLEFDHLNRPIIATTKALEGAFKIPFSEIDNPINLFDAPILDKINAILSIKKEESPNKQLREPYTLKAQIPAYGSGSTLANELTHNSLGILFEEKKHIEADEIENFKTAICQGVESSLEIYDNNDREAIIYAPSIQAFLFNTGSHLWNQIFRKLPNNWQKDMIKNGLIKNPGYSGISHPAGVPIENPYSIPYLGEIFSERQKELALTNYSMALLSSSECAPAIRLPNSVNLHAAKLKDIELTHRRSDARSARQLQEKFRALSDTLRIEIGERFEKLITEKFTRLTLCSDAPLEWVYLGNLPLMISHEVSKLGMTPGNMLLQQSALGAIQNVPAKALRDILIIRSFQKHDKIKPFLEVGISAFPLENGVTTTIIDVSSTNDVINALNNFSGGIVIFDCHGDHNGNEGEGWLQIGKERLNTWTLFDKARVPPIVMLSACSTAPIAGSHASVANGLIRSGAYCVIGTFLPVDAAASSAFISRIVYRIDAFLPAIQKLGYEAITWRSLISGFMRMSYATDVLHYFMDECKIITEAQYHQIHMNANIRINSMSESWYDELLSETAAAAGIPTEELLTKIKIENPLMETMLYCQQGRPDLINILL</sequence>
<dbReference type="EMBL" id="WOWR01000066">
    <property type="protein sequence ID" value="KAF0251227.1"/>
    <property type="molecule type" value="Genomic_DNA"/>
</dbReference>
<organism evidence="2 3">
    <name type="scientific">Pseudomonas putida</name>
    <name type="common">Arthrobacter siderocapsulatus</name>
    <dbReference type="NCBI Taxonomy" id="303"/>
    <lineage>
        <taxon>Bacteria</taxon>
        <taxon>Pseudomonadati</taxon>
        <taxon>Pseudomonadota</taxon>
        <taxon>Gammaproteobacteria</taxon>
        <taxon>Pseudomonadales</taxon>
        <taxon>Pseudomonadaceae</taxon>
        <taxon>Pseudomonas</taxon>
    </lineage>
</organism>
<comment type="caution">
    <text evidence="2">The sequence shown here is derived from an EMBL/GenBank/DDBJ whole genome shotgun (WGS) entry which is preliminary data.</text>
</comment>
<feature type="domain" description="CHAT" evidence="1">
    <location>
        <begin position="441"/>
        <end position="547"/>
    </location>
</feature>
<name>A0A7V8EBS3_PSEPU</name>
<proteinExistence type="predicted"/>